<dbReference type="PANTHER" id="PTHR44858">
    <property type="entry name" value="TETRATRICOPEPTIDE REPEAT PROTEIN 6"/>
    <property type="match status" value="1"/>
</dbReference>
<evidence type="ECO:0000313" key="4">
    <source>
        <dbReference type="EMBL" id="CBA31996.1"/>
    </source>
</evidence>
<dbReference type="EMBL" id="FN543107">
    <property type="protein sequence ID" value="CBA31996.1"/>
    <property type="molecule type" value="Genomic_DNA"/>
</dbReference>
<dbReference type="Pfam" id="PF13432">
    <property type="entry name" value="TPR_16"/>
    <property type="match status" value="3"/>
</dbReference>
<dbReference type="Gene3D" id="1.25.40.10">
    <property type="entry name" value="Tetratricopeptide repeat domain"/>
    <property type="match status" value="4"/>
</dbReference>
<dbReference type="Pfam" id="PF13176">
    <property type="entry name" value="TPR_7"/>
    <property type="match status" value="1"/>
</dbReference>
<feature type="repeat" description="TPR" evidence="3">
    <location>
        <begin position="1031"/>
        <end position="1064"/>
    </location>
</feature>
<feature type="repeat" description="TPR" evidence="3">
    <location>
        <begin position="61"/>
        <end position="94"/>
    </location>
</feature>
<gene>
    <name evidence="4" type="ORF">Csp_D29910</name>
</gene>
<evidence type="ECO:0000256" key="3">
    <source>
        <dbReference type="PROSITE-ProRule" id="PRU00339"/>
    </source>
</evidence>
<evidence type="ECO:0008006" key="5">
    <source>
        <dbReference type="Google" id="ProtNLM"/>
    </source>
</evidence>
<evidence type="ECO:0000256" key="2">
    <source>
        <dbReference type="ARBA" id="ARBA00022803"/>
    </source>
</evidence>
<feature type="repeat" description="TPR" evidence="3">
    <location>
        <begin position="95"/>
        <end position="128"/>
    </location>
</feature>
<dbReference type="PROSITE" id="PS50005">
    <property type="entry name" value="TPR"/>
    <property type="match status" value="7"/>
</dbReference>
<dbReference type="Pfam" id="PF14559">
    <property type="entry name" value="TPR_19"/>
    <property type="match status" value="1"/>
</dbReference>
<feature type="repeat" description="TPR" evidence="3">
    <location>
        <begin position="163"/>
        <end position="196"/>
    </location>
</feature>
<dbReference type="PROSITE" id="PS50293">
    <property type="entry name" value="TPR_REGION"/>
    <property type="match status" value="1"/>
</dbReference>
<feature type="repeat" description="TPR" evidence="3">
    <location>
        <begin position="1099"/>
        <end position="1132"/>
    </location>
</feature>
<sequence length="1449" mass="159497">MSLQSAGLGDAARQAYEALLRKEPEHLNALNNLGILCNSMGEHQQALGLFEQLIALVPQESKAHANRGVALKALGRLEDAAQAYQHALTLDPRFHSAHNNLGNLLYSQGAFDKALNYFETASSLQPQLGEYRFMLAKCLLELQQMERARSELTLVLRADPTNADAWGTLARLWSEKHAMPEALACFERGIAVRPDYAGLIYNRGLARLLAGDLPGGFADYERRFDVPDFPSKRLQTPKPLWQGQPLPDQTLLIHAEQGLGDTLQFLRYIDLAAKRALRVLLLIQESLTSLAVLPANVELVHEGARTPHFDVVCPLLSLPHLLGPALPGTDALNIPQVIPYLKLDHSRSANWESNFQKPEMQGKLRVGLVWAGNPTHKNDANRSMDFSALSALWDLDGVHFFSFQVGARSADLDSLTPAQRAKVTDMAPLLKDFGDTAAALVHVDLLVCVDTSICHVAGALGLPVWLLIPWMPDWRWLLHREDSPWYPSVRILRQPAYRDWASVLQSLTKDLNELAQPQSAAGQQRQQAAHALVEQGRVLLERNEPALARPAFWQALRECPTHARAASALAIAAFRAGDTHAALMMGSRACRQSPNDPENWSNCGAYFKAVGDLPGTLACFERGIAVRPDYAGLIYNRGLARLLAGDLPGGFADYERRFDVPDFPSKRLQTPKPLWQGQPLPDQTLLIHAEQGLGDTLQFLRYIDLAAKRALRVLLLIQESLTSLAVLPANVELVHEGARTPHFDVVCPLLSLPHLLGPALPGTDALNIPQVIPYLKLDHSRSANWESNFQKPEMQGKLRVGLVWAGNPTHKNDANRSMDFSALSALWDLDGVHFFSFQVGARSADLDSLTPAQRAKVTDMAPLLKDFGDTAAALVHVDLLVCVDTSICHVAGALGLPVWLLIPWMPDWRWLLHREDSPWYPSVRILRQPAYRDWASVLQSLTKDLNELAQPQSAAGQQRQQAAHALVEQGRVLLERNEPALARPAFWQALRECPTHARAASALAIAAFRAGDTHAALMMGSRACRQSPNDPENWSNTGAFFKAAGDLERALRYQTTAVHVAPQSPQAQANLGNTLGALHRWPEALEATRKAVALVPGSSEYLYNLGIALKENGLFEEALQTFRHAQQLAGGHIRAALHEALLELLTGDMAAGWRHYESRWSQPDAKEVRQFSQPLWTGQDLSGKTILVHAEQGFGDTFQFLRYLPLLATKGAKVLLVVQSDVQSIAGRVEGIAQLIPNGSELPPFDLQCPLLSLPAAFGTEVHTIPANVPYLSALPERSTFWRTRLGPAPAYRVALVWAGRPTHGNDANRSLALKHLEVLLRLEGVDVLSVQKGDALAQIDKLSDGCRLLNLSPEIQNFEDTAAILSEVDELVTVDTSVAHLAGGLGRQVRVLLPLIPDWRWLLSRADSPWYPTARLYRQSARGAWAEPVAALVADVAKAARACKPRTP</sequence>
<dbReference type="InterPro" id="IPR011990">
    <property type="entry name" value="TPR-like_helical_dom_sf"/>
</dbReference>
<accession>C9YEI5</accession>
<dbReference type="InterPro" id="IPR050498">
    <property type="entry name" value="Ycf3"/>
</dbReference>
<dbReference type="SUPFAM" id="SSF48452">
    <property type="entry name" value="TPR-like"/>
    <property type="match status" value="3"/>
</dbReference>
<proteinExistence type="predicted"/>
<keyword evidence="1" id="KW-0677">Repeat</keyword>
<feature type="repeat" description="TPR" evidence="3">
    <location>
        <begin position="27"/>
        <end position="60"/>
    </location>
</feature>
<dbReference type="Pfam" id="PF00515">
    <property type="entry name" value="TPR_1"/>
    <property type="match status" value="1"/>
</dbReference>
<dbReference type="PANTHER" id="PTHR44858:SF1">
    <property type="entry name" value="UDP-N-ACETYLGLUCOSAMINE--PEPTIDE N-ACETYLGLUCOSAMINYLTRANSFERASE SPINDLY-RELATED"/>
    <property type="match status" value="1"/>
</dbReference>
<keyword evidence="2 3" id="KW-0802">TPR repeat</keyword>
<name>C9YEI5_CURXX</name>
<dbReference type="Gene3D" id="3.40.50.2000">
    <property type="entry name" value="Glycogen Phosphorylase B"/>
    <property type="match status" value="3"/>
</dbReference>
<dbReference type="InterPro" id="IPR019734">
    <property type="entry name" value="TPR_rpt"/>
</dbReference>
<reference evidence="4" key="1">
    <citation type="journal article" date="2010" name="Nature">
        <title>The Dynamic genome of Hydra.</title>
        <authorList>
            <person name="Chapman J.A."/>
            <person name="Kirkness E.F."/>
            <person name="Simakov O."/>
            <person name="Hampson S.E."/>
            <person name="Mitros T."/>
            <person name="Weinmaier T."/>
            <person name="Rattei T."/>
            <person name="Balasubramanian P.G."/>
            <person name="Borman J."/>
            <person name="Busam D."/>
            <person name="Disbennett K."/>
            <person name="Pfannkoch C."/>
            <person name="Sumin N."/>
            <person name="Sutton G."/>
            <person name="Viswanathan L."/>
            <person name="Walenz B."/>
            <person name="Goodstein D.M."/>
            <person name="Hellsten U."/>
            <person name="Kawashima T."/>
            <person name="Prochnik S.E."/>
            <person name="Putnam N.H."/>
            <person name="Shu S."/>
            <person name="Blumberg B."/>
            <person name="Dana C.E."/>
            <person name="Gee L."/>
            <person name="Kibler D.F."/>
            <person name="Law L."/>
            <person name="Lindgens D."/>
            <person name="Martinez D.E."/>
            <person name="Peng J."/>
            <person name="Wigge P.A."/>
            <person name="Bertulat B."/>
            <person name="Guder C."/>
            <person name="Nakamura Y."/>
            <person name="Ozbek S."/>
            <person name="Watanabe H."/>
            <person name="Khalturin K."/>
            <person name="Hemmrich G."/>
            <person name="Franke A."/>
            <person name="Augustin R."/>
            <person name="Fraune S."/>
            <person name="Hayakawa E."/>
            <person name="Hayakawa S."/>
            <person name="Hirose M."/>
            <person name="Hwang J."/>
            <person name="Ikeo K."/>
            <person name="Nishimiya-Fujisawa C."/>
            <person name="Ogura A."/>
            <person name="Takahashi T."/>
            <person name="Steinmetz P.R."/>
            <person name="Zhang X."/>
            <person name="Aufschnaiter R."/>
            <person name="Eder M.K."/>
            <person name="Gorny A.K."/>
            <person name="Salvenmoser W."/>
            <person name="Heimberg A.M."/>
            <person name="Wheeler B.M."/>
            <person name="Peterson K.J."/>
            <person name="Boettger A."/>
            <person name="Tischler P."/>
            <person name="Wolf A."/>
            <person name="Gojobori T."/>
            <person name="Remington K.A."/>
            <person name="Strausberg R.L."/>
            <person name="Venter J."/>
            <person name="Technau U."/>
            <person name="Hobmayer B."/>
            <person name="Bosch T.C."/>
            <person name="Holstein T.W."/>
            <person name="Fujisawa T."/>
            <person name="Bode H.R."/>
            <person name="David C.N."/>
            <person name="Rokhsar D.S."/>
            <person name="Steele R.E."/>
        </authorList>
    </citation>
    <scope>NUCLEOTIDE SEQUENCE</scope>
</reference>
<protein>
    <recommendedName>
        <fullName evidence="5">Tetratricopeptide repeat protein</fullName>
    </recommendedName>
</protein>
<feature type="repeat" description="TPR" evidence="3">
    <location>
        <begin position="1065"/>
        <end position="1098"/>
    </location>
</feature>
<dbReference type="SUPFAM" id="SSF53756">
    <property type="entry name" value="UDP-Glycosyltransferase/glycogen phosphorylase"/>
    <property type="match status" value="3"/>
</dbReference>
<dbReference type="SMART" id="SM00028">
    <property type="entry name" value="TPR"/>
    <property type="match status" value="13"/>
</dbReference>
<organism evidence="4">
    <name type="scientific">Curvibacter symbiont subsp. Hydra magnipapillata</name>
    <dbReference type="NCBI Taxonomy" id="667019"/>
    <lineage>
        <taxon>Bacteria</taxon>
        <taxon>Pseudomonadati</taxon>
        <taxon>Pseudomonadota</taxon>
        <taxon>Betaproteobacteria</taxon>
        <taxon>Burkholderiales</taxon>
        <taxon>Comamonadaceae</taxon>
        <taxon>Curvibacter</taxon>
    </lineage>
</organism>
<evidence type="ECO:0000256" key="1">
    <source>
        <dbReference type="ARBA" id="ARBA00022737"/>
    </source>
</evidence>